<sequence length="88" mass="9495">MLRARPRPGSPWRPAREEPTGAGRGLVVAGVAGPYPSRAPRLGRRRVRVLLSRTRYLGSARRGPPPGFEDGGVATGSDPAMARYIFVE</sequence>
<evidence type="ECO:0000256" key="1">
    <source>
        <dbReference type="SAM" id="MobiDB-lite"/>
    </source>
</evidence>
<dbReference type="Proteomes" id="UP000001073">
    <property type="component" value="Chromosome 22a"/>
</dbReference>
<evidence type="ECO:0000313" key="3">
    <source>
        <dbReference type="Proteomes" id="UP000001073"/>
    </source>
</evidence>
<dbReference type="AlphaFoldDB" id="A0A2I3H7R7"/>
<protein>
    <submittedName>
        <fullName evidence="2">Uncharacterized protein</fullName>
    </submittedName>
</protein>
<proteinExistence type="predicted"/>
<dbReference type="InParanoid" id="A0A2I3H7R7"/>
<reference evidence="2" key="2">
    <citation type="submission" date="2025-08" db="UniProtKB">
        <authorList>
            <consortium name="Ensembl"/>
        </authorList>
    </citation>
    <scope>IDENTIFICATION</scope>
</reference>
<organism evidence="2 3">
    <name type="scientific">Nomascus leucogenys</name>
    <name type="common">Northern white-cheeked gibbon</name>
    <name type="synonym">Hylobates leucogenys</name>
    <dbReference type="NCBI Taxonomy" id="61853"/>
    <lineage>
        <taxon>Eukaryota</taxon>
        <taxon>Metazoa</taxon>
        <taxon>Chordata</taxon>
        <taxon>Craniata</taxon>
        <taxon>Vertebrata</taxon>
        <taxon>Euteleostomi</taxon>
        <taxon>Mammalia</taxon>
        <taxon>Eutheria</taxon>
        <taxon>Euarchontoglires</taxon>
        <taxon>Primates</taxon>
        <taxon>Haplorrhini</taxon>
        <taxon>Catarrhini</taxon>
        <taxon>Hylobatidae</taxon>
        <taxon>Nomascus</taxon>
    </lineage>
</organism>
<accession>A0A2I3H7R7</accession>
<dbReference type="EMBL" id="ADFV01059036">
    <property type="status" value="NOT_ANNOTATED_CDS"/>
    <property type="molecule type" value="Genomic_DNA"/>
</dbReference>
<dbReference type="Ensembl" id="ENSNLET00000053711.1">
    <property type="protein sequence ID" value="ENSNLEP00000039517.1"/>
    <property type="gene ID" value="ENSNLEG00000032805.1"/>
</dbReference>
<reference evidence="2" key="3">
    <citation type="submission" date="2025-09" db="UniProtKB">
        <authorList>
            <consortium name="Ensembl"/>
        </authorList>
    </citation>
    <scope>IDENTIFICATION</scope>
</reference>
<name>A0A2I3H7R7_NOMLE</name>
<feature type="region of interest" description="Disordered" evidence="1">
    <location>
        <begin position="1"/>
        <end position="25"/>
    </location>
</feature>
<dbReference type="GeneTree" id="ENSGT00910000148307"/>
<reference evidence="2 3" key="1">
    <citation type="submission" date="2012-10" db="EMBL/GenBank/DDBJ databases">
        <authorList>
            <consortium name="Gibbon Genome Sequencing Consortium"/>
        </authorList>
    </citation>
    <scope>NUCLEOTIDE SEQUENCE [LARGE SCALE GENOMIC DNA]</scope>
</reference>
<keyword evidence="3" id="KW-1185">Reference proteome</keyword>
<evidence type="ECO:0000313" key="2">
    <source>
        <dbReference type="Ensembl" id="ENSNLEP00000039517.1"/>
    </source>
</evidence>